<evidence type="ECO:0000256" key="3">
    <source>
        <dbReference type="PROSITE-ProRule" id="PRU00221"/>
    </source>
</evidence>
<dbReference type="EMBL" id="ML143397">
    <property type="protein sequence ID" value="TBU31780.1"/>
    <property type="molecule type" value="Genomic_DNA"/>
</dbReference>
<dbReference type="SUPFAM" id="SSF50978">
    <property type="entry name" value="WD40 repeat-like"/>
    <property type="match status" value="1"/>
</dbReference>
<dbReference type="PROSITE" id="PS50294">
    <property type="entry name" value="WD_REPEATS_REGION"/>
    <property type="match status" value="1"/>
</dbReference>
<dbReference type="Pfam" id="PF00400">
    <property type="entry name" value="WD40"/>
    <property type="match status" value="3"/>
</dbReference>
<dbReference type="OrthoDB" id="4869960at2759"/>
<organism evidence="5">
    <name type="scientific">Dichomitus squalens</name>
    <dbReference type="NCBI Taxonomy" id="114155"/>
    <lineage>
        <taxon>Eukaryota</taxon>
        <taxon>Fungi</taxon>
        <taxon>Dikarya</taxon>
        <taxon>Basidiomycota</taxon>
        <taxon>Agaricomycotina</taxon>
        <taxon>Agaricomycetes</taxon>
        <taxon>Polyporales</taxon>
        <taxon>Polyporaceae</taxon>
        <taxon>Dichomitus</taxon>
    </lineage>
</organism>
<dbReference type="GO" id="GO:0080008">
    <property type="term" value="C:Cul4-RING E3 ubiquitin ligase complex"/>
    <property type="evidence" value="ECO:0007669"/>
    <property type="project" value="TreeGrafter"/>
</dbReference>
<evidence type="ECO:0000313" key="5">
    <source>
        <dbReference type="EMBL" id="TBU31780.1"/>
    </source>
</evidence>
<name>A0A4Q9MUZ4_9APHY</name>
<keyword evidence="1 3" id="KW-0853">WD repeat</keyword>
<dbReference type="Gene3D" id="2.130.10.10">
    <property type="entry name" value="YVTN repeat-like/Quinoprotein amine dehydrogenase"/>
    <property type="match status" value="3"/>
</dbReference>
<feature type="compositionally biased region" description="Acidic residues" evidence="4">
    <location>
        <begin position="538"/>
        <end position="552"/>
    </location>
</feature>
<dbReference type="InterPro" id="IPR015943">
    <property type="entry name" value="WD40/YVTN_repeat-like_dom_sf"/>
</dbReference>
<dbReference type="PANTHER" id="PTHR15574:SF40">
    <property type="entry name" value="WD AND TETRATRICOPEPTIDE REPEATS PROTEIN 1"/>
    <property type="match status" value="1"/>
</dbReference>
<reference evidence="5" key="1">
    <citation type="submission" date="2019-01" db="EMBL/GenBank/DDBJ databases">
        <title>Draft genome sequences of three monokaryotic isolates of the white-rot basidiomycete fungus Dichomitus squalens.</title>
        <authorList>
            <consortium name="DOE Joint Genome Institute"/>
            <person name="Lopez S.C."/>
            <person name="Andreopoulos B."/>
            <person name="Pangilinan J."/>
            <person name="Lipzen A."/>
            <person name="Riley R."/>
            <person name="Ahrendt S."/>
            <person name="Ng V."/>
            <person name="Barry K."/>
            <person name="Daum C."/>
            <person name="Grigoriev I.V."/>
            <person name="Hilden K.S."/>
            <person name="Makela M.R."/>
            <person name="de Vries R.P."/>
        </authorList>
    </citation>
    <scope>NUCLEOTIDE SEQUENCE [LARGE SCALE GENOMIC DNA]</scope>
    <source>
        <strain evidence="5">OM18370.1</strain>
    </source>
</reference>
<dbReference type="InterPro" id="IPR001680">
    <property type="entry name" value="WD40_rpt"/>
</dbReference>
<dbReference type="PROSITE" id="PS50082">
    <property type="entry name" value="WD_REPEATS_2"/>
    <property type="match status" value="1"/>
</dbReference>
<evidence type="ECO:0000256" key="4">
    <source>
        <dbReference type="SAM" id="MobiDB-lite"/>
    </source>
</evidence>
<sequence length="558" mass="62017">MALDLLPSGRPFLRDIGATDCISRSAPIYARRRAAETILCDGLPYSKKLVGHTSCVNSLAFSNDGRWLASAGDDPYVQIWDFHQEQLSKPALSFLGPRSNVFTLAFSASARFVYSGDTSNILHQYDISSLHDPVARVEAGSQAGSPSWSNAQHDDSIRSISCHPEQDNLFLSAAEDGRIVLHDMRGDSRYTRTQRILQHRTELTCVQYHPTMPDLFATSDNHGQVCLRDVRMAFGPLSQRRDEGVVHKVRLPRSCMRRAGHLIVQQYVTTVAKQGVANMARPEASSITFDREGRRLAVTTLHHLPTLYALNDPYPIALFSGRRYPNGAVVNPSENTYTNSCTIKHGSFGTLGSDRDMYYTAGSDDFRAYVWKIPEESALLESRNVVEYSDWTKNRRPGELGYSATALGPRYVPQEISTPLARLTGHDSIVNTALCHPHHPYILTAGIERFIRLHSPTEASPCTEPMLPTPKTVRTVSFSNPGSRELFLRAVGMVDDPDVEEDDDDSQSIALFDQILRMEGNGDVFTVRLWDGHRDGGDSSDEDMDGGSDSDAEMSLYQ</sequence>
<gene>
    <name evidence="5" type="ORF">BD311DRAFT_715773</name>
</gene>
<feature type="region of interest" description="Disordered" evidence="4">
    <location>
        <begin position="534"/>
        <end position="558"/>
    </location>
</feature>
<evidence type="ECO:0000256" key="1">
    <source>
        <dbReference type="ARBA" id="ARBA00022574"/>
    </source>
</evidence>
<dbReference type="SMART" id="SM00320">
    <property type="entry name" value="WD40"/>
    <property type="match status" value="5"/>
</dbReference>
<accession>A0A4Q9MUZ4</accession>
<evidence type="ECO:0000256" key="2">
    <source>
        <dbReference type="ARBA" id="ARBA00022737"/>
    </source>
</evidence>
<dbReference type="InterPro" id="IPR045151">
    <property type="entry name" value="DCAF8"/>
</dbReference>
<dbReference type="GO" id="GO:0005737">
    <property type="term" value="C:cytoplasm"/>
    <property type="evidence" value="ECO:0007669"/>
    <property type="project" value="TreeGrafter"/>
</dbReference>
<dbReference type="Proteomes" id="UP000292957">
    <property type="component" value="Unassembled WGS sequence"/>
</dbReference>
<keyword evidence="2" id="KW-0677">Repeat</keyword>
<dbReference type="InterPro" id="IPR036322">
    <property type="entry name" value="WD40_repeat_dom_sf"/>
</dbReference>
<dbReference type="PANTHER" id="PTHR15574">
    <property type="entry name" value="WD REPEAT DOMAIN-CONTAINING FAMILY"/>
    <property type="match status" value="1"/>
</dbReference>
<feature type="repeat" description="WD" evidence="3">
    <location>
        <begin position="49"/>
        <end position="90"/>
    </location>
</feature>
<protein>
    <submittedName>
        <fullName evidence="5">WD40 repeat-like protein</fullName>
    </submittedName>
</protein>
<dbReference type="GO" id="GO:0045717">
    <property type="term" value="P:negative regulation of fatty acid biosynthetic process"/>
    <property type="evidence" value="ECO:0007669"/>
    <property type="project" value="TreeGrafter"/>
</dbReference>
<proteinExistence type="predicted"/>
<dbReference type="AlphaFoldDB" id="A0A4Q9MUZ4"/>